<comment type="caution">
    <text evidence="1">The sequence shown here is derived from an EMBL/GenBank/DDBJ whole genome shotgun (WGS) entry which is preliminary data.</text>
</comment>
<dbReference type="RefSeq" id="WP_345534667.1">
    <property type="nucleotide sequence ID" value="NZ_BAABLD010000017.1"/>
</dbReference>
<dbReference type="Proteomes" id="UP001500547">
    <property type="component" value="Unassembled WGS sequence"/>
</dbReference>
<proteinExistence type="predicted"/>
<protein>
    <recommendedName>
        <fullName evidence="3">Tetratricopeptide repeat protein</fullName>
    </recommendedName>
</protein>
<dbReference type="Gene3D" id="1.25.40.10">
    <property type="entry name" value="Tetratricopeptide repeat domain"/>
    <property type="match status" value="1"/>
</dbReference>
<dbReference type="SUPFAM" id="SSF48452">
    <property type="entry name" value="TPR-like"/>
    <property type="match status" value="1"/>
</dbReference>
<evidence type="ECO:0008006" key="3">
    <source>
        <dbReference type="Google" id="ProtNLM"/>
    </source>
</evidence>
<accession>A0ABP9R632</accession>
<evidence type="ECO:0000313" key="1">
    <source>
        <dbReference type="EMBL" id="GAA5172063.1"/>
    </source>
</evidence>
<keyword evidence="2" id="KW-1185">Reference proteome</keyword>
<evidence type="ECO:0000313" key="2">
    <source>
        <dbReference type="Proteomes" id="UP001500547"/>
    </source>
</evidence>
<organism evidence="1 2">
    <name type="scientific">Viridibacterium curvum</name>
    <dbReference type="NCBI Taxonomy" id="1101404"/>
    <lineage>
        <taxon>Bacteria</taxon>
        <taxon>Pseudomonadati</taxon>
        <taxon>Pseudomonadota</taxon>
        <taxon>Betaproteobacteria</taxon>
        <taxon>Rhodocyclales</taxon>
        <taxon>Rhodocyclaceae</taxon>
        <taxon>Viridibacterium</taxon>
    </lineage>
</organism>
<sequence length="196" mass="21154">MSSSSLASNVADFDVAVLGGGLPPAAESLIRRAGLNRNDVATAQALLEEARALAPTHPAVLIALYRFHFYGNRLKEARGIAIDALPVALMALGLRTTRWQDVSADNFPRDRSAALEPLPRFFLFTLKGYAYLSLRLGELDEGRAAIARLNELDPADEVGYRVLDAVLARMGRDDIGYEDCPEIAGARTVGADEVLS</sequence>
<dbReference type="EMBL" id="BAABLD010000017">
    <property type="protein sequence ID" value="GAA5172063.1"/>
    <property type="molecule type" value="Genomic_DNA"/>
</dbReference>
<name>A0ABP9R632_9RHOO</name>
<dbReference type="InterPro" id="IPR011990">
    <property type="entry name" value="TPR-like_helical_dom_sf"/>
</dbReference>
<reference evidence="2" key="1">
    <citation type="journal article" date="2019" name="Int. J. Syst. Evol. Microbiol.">
        <title>The Global Catalogue of Microorganisms (GCM) 10K type strain sequencing project: providing services to taxonomists for standard genome sequencing and annotation.</title>
        <authorList>
            <consortium name="The Broad Institute Genomics Platform"/>
            <consortium name="The Broad Institute Genome Sequencing Center for Infectious Disease"/>
            <person name="Wu L."/>
            <person name="Ma J."/>
        </authorList>
    </citation>
    <scope>NUCLEOTIDE SEQUENCE [LARGE SCALE GENOMIC DNA]</scope>
    <source>
        <strain evidence="2">JCM 18715</strain>
    </source>
</reference>
<gene>
    <name evidence="1" type="ORF">GCM10025770_37740</name>
</gene>